<protein>
    <submittedName>
        <fullName evidence="1">Uncharacterized protein</fullName>
    </submittedName>
</protein>
<accession>A0A644SMT6</accession>
<proteinExistence type="predicted"/>
<comment type="caution">
    <text evidence="1">The sequence shown here is derived from an EMBL/GenBank/DDBJ whole genome shotgun (WGS) entry which is preliminary data.</text>
</comment>
<reference evidence="1" key="1">
    <citation type="submission" date="2019-08" db="EMBL/GenBank/DDBJ databases">
        <authorList>
            <person name="Kucharzyk K."/>
            <person name="Murdoch R.W."/>
            <person name="Higgins S."/>
            <person name="Loffler F."/>
        </authorList>
    </citation>
    <scope>NUCLEOTIDE SEQUENCE</scope>
</reference>
<name>A0A644SMT6_9ZZZZ</name>
<organism evidence="1">
    <name type="scientific">bioreactor metagenome</name>
    <dbReference type="NCBI Taxonomy" id="1076179"/>
    <lineage>
        <taxon>unclassified sequences</taxon>
        <taxon>metagenomes</taxon>
        <taxon>ecological metagenomes</taxon>
    </lineage>
</organism>
<gene>
    <name evidence="1" type="ORF">SDC9_00388</name>
</gene>
<sequence>MKEILKNIQAKITEVHTVKYVDEDWGQLNLFPGDFPVHFPCVLFDIKDGQFENIGADRRATPKERQLGRFSLELCIAKMKLSNTSGKAPLSQKNNAWEIQDIIQMVHEKLQGFSAGENCSKLIRKSYQRIRRDDGIQEYRVSYDFEVGNV</sequence>
<dbReference type="EMBL" id="VSSQ01000001">
    <property type="protein sequence ID" value="MPL54922.1"/>
    <property type="molecule type" value="Genomic_DNA"/>
</dbReference>
<evidence type="ECO:0000313" key="1">
    <source>
        <dbReference type="EMBL" id="MPL54922.1"/>
    </source>
</evidence>
<dbReference type="AlphaFoldDB" id="A0A644SMT6"/>